<evidence type="ECO:0000259" key="2">
    <source>
        <dbReference type="Pfam" id="PF09472"/>
    </source>
</evidence>
<feature type="domain" description="Tetrahydromethanopterin S-methyltransferase F subunit" evidence="2">
    <location>
        <begin position="11"/>
        <end position="66"/>
    </location>
</feature>
<protein>
    <submittedName>
        <fullName evidence="3">Tetrahydromethanopterin S-methyltransferase subunit F</fullName>
        <ecNumber evidence="3">2.1.1.86</ecNumber>
    </submittedName>
</protein>
<evidence type="ECO:0000313" key="3">
    <source>
        <dbReference type="EMBL" id="UUX91612.1"/>
    </source>
</evidence>
<sequence>MSDEENSGPATIRMAAIKDMMTDIEFKAQVMARTNKLESGIMDSGGIGFGLGMIISLVLVLAPVFLMGGI</sequence>
<dbReference type="RefSeq" id="WP_257741764.1">
    <property type="nucleotide sequence ID" value="NZ_CP096115.1"/>
</dbReference>
<dbReference type="GO" id="GO:0032259">
    <property type="term" value="P:methylation"/>
    <property type="evidence" value="ECO:0007669"/>
    <property type="project" value="UniProtKB-KW"/>
</dbReference>
<keyword evidence="4" id="KW-1185">Reference proteome</keyword>
<feature type="transmembrane region" description="Helical" evidence="1">
    <location>
        <begin position="47"/>
        <end position="66"/>
    </location>
</feature>
<dbReference type="NCBIfam" id="NF009776">
    <property type="entry name" value="PRK13275.1"/>
    <property type="match status" value="1"/>
</dbReference>
<dbReference type="NCBIfam" id="TIGR02507">
    <property type="entry name" value="MtrF"/>
    <property type="match status" value="1"/>
</dbReference>
<accession>A0A9E7PQE2</accession>
<dbReference type="EMBL" id="CP096115">
    <property type="protein sequence ID" value="UUX91612.1"/>
    <property type="molecule type" value="Genomic_DNA"/>
</dbReference>
<proteinExistence type="predicted"/>
<dbReference type="KEGG" id="mend:L6E24_09535"/>
<dbReference type="GO" id="GO:0030269">
    <property type="term" value="F:tetrahydromethanopterin S-methyltransferase activity"/>
    <property type="evidence" value="ECO:0007669"/>
    <property type="project" value="InterPro"/>
</dbReference>
<dbReference type="AlphaFoldDB" id="A0A9E7PQE2"/>
<keyword evidence="3" id="KW-0808">Transferase</keyword>
<dbReference type="Proteomes" id="UP001060368">
    <property type="component" value="Chromosome"/>
</dbReference>
<dbReference type="GO" id="GO:0015948">
    <property type="term" value="P:methanogenesis"/>
    <property type="evidence" value="ECO:0007669"/>
    <property type="project" value="InterPro"/>
</dbReference>
<gene>
    <name evidence="3" type="ORF">L6E24_09535</name>
</gene>
<name>A0A9E7PQE2_9EURY</name>
<organism evidence="3 4">
    <name type="scientific">Methanoplanus endosymbiosus</name>
    <dbReference type="NCBI Taxonomy" id="33865"/>
    <lineage>
        <taxon>Archaea</taxon>
        <taxon>Methanobacteriati</taxon>
        <taxon>Methanobacteriota</taxon>
        <taxon>Stenosarchaea group</taxon>
        <taxon>Methanomicrobia</taxon>
        <taxon>Methanomicrobiales</taxon>
        <taxon>Methanomicrobiaceae</taxon>
        <taxon>Methanoplanus</taxon>
    </lineage>
</organism>
<dbReference type="GeneID" id="74307943"/>
<dbReference type="GO" id="GO:0016020">
    <property type="term" value="C:membrane"/>
    <property type="evidence" value="ECO:0007669"/>
    <property type="project" value="InterPro"/>
</dbReference>
<keyword evidence="1" id="KW-0812">Transmembrane</keyword>
<dbReference type="InterPro" id="IPR013347">
    <property type="entry name" value="MeTrfase_F_su"/>
</dbReference>
<evidence type="ECO:0000313" key="4">
    <source>
        <dbReference type="Proteomes" id="UP001060368"/>
    </source>
</evidence>
<reference evidence="3" key="1">
    <citation type="submission" date="2022-04" db="EMBL/GenBank/DDBJ databases">
        <title>Complete genome of Methanoplanus endosymbiosus DSM 3599.</title>
        <authorList>
            <person name="Chen S.-C."/>
            <person name="You Y.-T."/>
            <person name="Zhou Y.-Z."/>
            <person name="Lai M.-C."/>
        </authorList>
    </citation>
    <scope>NUCLEOTIDE SEQUENCE</scope>
    <source>
        <strain evidence="3">DSM 3599</strain>
    </source>
</reference>
<evidence type="ECO:0000256" key="1">
    <source>
        <dbReference type="SAM" id="Phobius"/>
    </source>
</evidence>
<keyword evidence="3" id="KW-0489">Methyltransferase</keyword>
<dbReference type="Pfam" id="PF09472">
    <property type="entry name" value="MtrF"/>
    <property type="match status" value="1"/>
</dbReference>
<keyword evidence="1" id="KW-1133">Transmembrane helix</keyword>
<dbReference type="EC" id="2.1.1.86" evidence="3"/>
<keyword evidence="1" id="KW-0472">Membrane</keyword>